<dbReference type="PANTHER" id="PTHR15497">
    <property type="entry name" value="3-HYDROXYANTHRANILATE 3,4-DIOXYGENASE"/>
    <property type="match status" value="1"/>
</dbReference>
<comment type="function">
    <text evidence="2">Catalyzes the oxidative ring opening of 3-hydroxyanthranilate to 2-amino-3-carboxymuconate semialdehyde, which spontaneously cyclizes to quinolinate.</text>
</comment>
<proteinExistence type="predicted"/>
<dbReference type="GO" id="GO:0005737">
    <property type="term" value="C:cytoplasm"/>
    <property type="evidence" value="ECO:0007669"/>
    <property type="project" value="TreeGrafter"/>
</dbReference>
<dbReference type="GO" id="GO:0046874">
    <property type="term" value="P:quinolinate metabolic process"/>
    <property type="evidence" value="ECO:0007669"/>
    <property type="project" value="TreeGrafter"/>
</dbReference>
<dbReference type="InterPro" id="IPR014710">
    <property type="entry name" value="RmlC-like_jellyroll"/>
</dbReference>
<keyword evidence="6" id="KW-0560">Oxidoreductase</keyword>
<evidence type="ECO:0000256" key="2">
    <source>
        <dbReference type="ARBA" id="ARBA00002752"/>
    </source>
</evidence>
<keyword evidence="4" id="KW-0479">Metal-binding</keyword>
<evidence type="ECO:0000313" key="8">
    <source>
        <dbReference type="EMBL" id="TKR95465.1"/>
    </source>
</evidence>
<dbReference type="EMBL" id="AZBU02000002">
    <property type="protein sequence ID" value="TKR95465.1"/>
    <property type="molecule type" value="Genomic_DNA"/>
</dbReference>
<protein>
    <recommendedName>
        <fullName evidence="10">3-hydroxyanthranilate 3,4-dioxygenase</fullName>
    </recommendedName>
</protein>
<keyword evidence="7" id="KW-0408">Iron</keyword>
<evidence type="ECO:0000256" key="6">
    <source>
        <dbReference type="ARBA" id="ARBA00023002"/>
    </source>
</evidence>
<keyword evidence="5" id="KW-0223">Dioxygenase</keyword>
<dbReference type="OrthoDB" id="204928at2759"/>
<keyword evidence="3" id="KW-0662">Pyridine nucleotide biosynthesis</keyword>
<evidence type="ECO:0008006" key="10">
    <source>
        <dbReference type="Google" id="ProtNLM"/>
    </source>
</evidence>
<evidence type="ECO:0000256" key="1">
    <source>
        <dbReference type="ARBA" id="ARBA00001954"/>
    </source>
</evidence>
<dbReference type="SUPFAM" id="SSF51182">
    <property type="entry name" value="RmlC-like cupins"/>
    <property type="match status" value="1"/>
</dbReference>
<dbReference type="GO" id="GO:0005506">
    <property type="term" value="F:iron ion binding"/>
    <property type="evidence" value="ECO:0007669"/>
    <property type="project" value="InterPro"/>
</dbReference>
<evidence type="ECO:0000256" key="4">
    <source>
        <dbReference type="ARBA" id="ARBA00022723"/>
    </source>
</evidence>
<accession>A0A4V6XWM5</accession>
<dbReference type="Gene3D" id="2.60.120.10">
    <property type="entry name" value="Jelly Rolls"/>
    <property type="match status" value="1"/>
</dbReference>
<reference evidence="8 9" key="1">
    <citation type="journal article" date="2015" name="Genome Biol.">
        <title>Comparative genomics of Steinernema reveals deeply conserved gene regulatory networks.</title>
        <authorList>
            <person name="Dillman A.R."/>
            <person name="Macchietto M."/>
            <person name="Porter C.F."/>
            <person name="Rogers A."/>
            <person name="Williams B."/>
            <person name="Antoshechkin I."/>
            <person name="Lee M.M."/>
            <person name="Goodwin Z."/>
            <person name="Lu X."/>
            <person name="Lewis E.E."/>
            <person name="Goodrich-Blair H."/>
            <person name="Stock S.P."/>
            <person name="Adams B.J."/>
            <person name="Sternberg P.W."/>
            <person name="Mortazavi A."/>
        </authorList>
    </citation>
    <scope>NUCLEOTIDE SEQUENCE [LARGE SCALE GENOMIC DNA]</scope>
    <source>
        <strain evidence="8 9">ALL</strain>
    </source>
</reference>
<dbReference type="GO" id="GO:0000334">
    <property type="term" value="F:3-hydroxyanthranilate 3,4-dioxygenase activity"/>
    <property type="evidence" value="ECO:0007669"/>
    <property type="project" value="InterPro"/>
</dbReference>
<dbReference type="PANTHER" id="PTHR15497:SF1">
    <property type="entry name" value="3-HYDROXYANTHRANILATE 3,4-DIOXYGENASE"/>
    <property type="match status" value="1"/>
</dbReference>
<dbReference type="AlphaFoldDB" id="A0A4V6XWM5"/>
<sequence length="217" mass="24861">MVLKVVENGEFKNVEIKQGEIFLLPGRIEHSPQRYANTLGCVVERTRAETEFDCLRYFYGSPKERLWERWIHLTDVVQDLPPLIKEFFAGETSKTGKPDETSFVRAPNYEPINQKLDKPINLENFIDEHLKQLEKGPVDIYDPNKYKTQVMLYGQGKHEVKASKGETLVFQQRGSSKITVDGKTAEVETFHLARVDDGKGFELEMAKDVVAVVVKMV</sequence>
<evidence type="ECO:0000256" key="5">
    <source>
        <dbReference type="ARBA" id="ARBA00022964"/>
    </source>
</evidence>
<evidence type="ECO:0000256" key="3">
    <source>
        <dbReference type="ARBA" id="ARBA00022642"/>
    </source>
</evidence>
<dbReference type="Proteomes" id="UP000298663">
    <property type="component" value="Unassembled WGS sequence"/>
</dbReference>
<evidence type="ECO:0000256" key="7">
    <source>
        <dbReference type="ARBA" id="ARBA00023004"/>
    </source>
</evidence>
<dbReference type="GO" id="GO:0034354">
    <property type="term" value="P:'de novo' NAD+ biosynthetic process from L-tryptophan"/>
    <property type="evidence" value="ECO:0007669"/>
    <property type="project" value="TreeGrafter"/>
</dbReference>
<dbReference type="Pfam" id="PF06052">
    <property type="entry name" value="3-HAO"/>
    <property type="match status" value="1"/>
</dbReference>
<comment type="caution">
    <text evidence="8">The sequence shown here is derived from an EMBL/GenBank/DDBJ whole genome shotgun (WGS) entry which is preliminary data.</text>
</comment>
<dbReference type="InterPro" id="IPR010329">
    <property type="entry name" value="3hydroanth_dOase"/>
</dbReference>
<evidence type="ECO:0000313" key="9">
    <source>
        <dbReference type="Proteomes" id="UP000298663"/>
    </source>
</evidence>
<organism evidence="8 9">
    <name type="scientific">Steinernema carpocapsae</name>
    <name type="common">Entomopathogenic nematode</name>
    <dbReference type="NCBI Taxonomy" id="34508"/>
    <lineage>
        <taxon>Eukaryota</taxon>
        <taxon>Metazoa</taxon>
        <taxon>Ecdysozoa</taxon>
        <taxon>Nematoda</taxon>
        <taxon>Chromadorea</taxon>
        <taxon>Rhabditida</taxon>
        <taxon>Tylenchina</taxon>
        <taxon>Panagrolaimomorpha</taxon>
        <taxon>Strongyloidoidea</taxon>
        <taxon>Steinernematidae</taxon>
        <taxon>Steinernema</taxon>
    </lineage>
</organism>
<dbReference type="STRING" id="34508.A0A4V6XWM5"/>
<keyword evidence="9" id="KW-1185">Reference proteome</keyword>
<comment type="cofactor">
    <cofactor evidence="1">
        <name>Fe(2+)</name>
        <dbReference type="ChEBI" id="CHEBI:29033"/>
    </cofactor>
</comment>
<reference evidence="8 9" key="2">
    <citation type="journal article" date="2019" name="G3 (Bethesda)">
        <title>Hybrid Assembly of the Genome of the Entomopathogenic Nematode Steinernema carpocapsae Identifies the X-Chromosome.</title>
        <authorList>
            <person name="Serra L."/>
            <person name="Macchietto M."/>
            <person name="Macias-Munoz A."/>
            <person name="McGill C.J."/>
            <person name="Rodriguez I.M."/>
            <person name="Rodriguez B."/>
            <person name="Murad R."/>
            <person name="Mortazavi A."/>
        </authorList>
    </citation>
    <scope>NUCLEOTIDE SEQUENCE [LARGE SCALE GENOMIC DNA]</scope>
    <source>
        <strain evidence="8 9">ALL</strain>
    </source>
</reference>
<name>A0A4V6XWM5_STECR</name>
<dbReference type="InterPro" id="IPR011051">
    <property type="entry name" value="RmlC_Cupin_sf"/>
</dbReference>
<gene>
    <name evidence="8" type="ORF">L596_009631</name>
</gene>